<name>H1V825_COLHI</name>
<protein>
    <submittedName>
        <fullName evidence="1">Uncharacterized protein</fullName>
    </submittedName>
</protein>
<evidence type="ECO:0000313" key="2">
    <source>
        <dbReference type="Proteomes" id="UP000007174"/>
    </source>
</evidence>
<evidence type="ECO:0000313" key="1">
    <source>
        <dbReference type="EMBL" id="CCF36377.1"/>
    </source>
</evidence>
<dbReference type="EMBL" id="CACQ02001949">
    <property type="protein sequence ID" value="CCF36377.1"/>
    <property type="molecule type" value="Genomic_DNA"/>
</dbReference>
<gene>
    <name evidence="1" type="ORF">CH063_07961</name>
</gene>
<sequence>MDLIGFPLLKHRFYITIYGRLYPEAGDLHSQPNSFSKCNNNTVFSFTRVFRVAGFGCIILFFPSLKLRLLDVFDVGELSVRIQLDCPSFPYCSIGDLGLQKLQFLLGICQLICLLAEAFFYLPE</sequence>
<reference evidence="2" key="1">
    <citation type="journal article" date="2012" name="Nat. Genet.">
        <title>Lifestyle transitions in plant pathogenic Colletotrichum fungi deciphered by genome and transcriptome analyses.</title>
        <authorList>
            <person name="O'Connell R.J."/>
            <person name="Thon M.R."/>
            <person name="Hacquard S."/>
            <person name="Amyotte S.G."/>
            <person name="Kleemann J."/>
            <person name="Torres M.F."/>
            <person name="Damm U."/>
            <person name="Buiate E.A."/>
            <person name="Epstein L."/>
            <person name="Alkan N."/>
            <person name="Altmueller J."/>
            <person name="Alvarado-Balderrama L."/>
            <person name="Bauser C.A."/>
            <person name="Becker C."/>
            <person name="Birren B.W."/>
            <person name="Chen Z."/>
            <person name="Choi J."/>
            <person name="Crouch J.A."/>
            <person name="Duvick J.P."/>
            <person name="Farman M.A."/>
            <person name="Gan P."/>
            <person name="Heiman D."/>
            <person name="Henrissat B."/>
            <person name="Howard R.J."/>
            <person name="Kabbage M."/>
            <person name="Koch C."/>
            <person name="Kracher B."/>
            <person name="Kubo Y."/>
            <person name="Law A.D."/>
            <person name="Lebrun M.-H."/>
            <person name="Lee Y.-H."/>
            <person name="Miyara I."/>
            <person name="Moore N."/>
            <person name="Neumann U."/>
            <person name="Nordstroem K."/>
            <person name="Panaccione D.G."/>
            <person name="Panstruga R."/>
            <person name="Place M."/>
            <person name="Proctor R.H."/>
            <person name="Prusky D."/>
            <person name="Rech G."/>
            <person name="Reinhardt R."/>
            <person name="Rollins J.A."/>
            <person name="Rounsley S."/>
            <person name="Schardl C.L."/>
            <person name="Schwartz D.C."/>
            <person name="Shenoy N."/>
            <person name="Shirasu K."/>
            <person name="Sikhakolli U.R."/>
            <person name="Stueber K."/>
            <person name="Sukno S.A."/>
            <person name="Sweigard J.A."/>
            <person name="Takano Y."/>
            <person name="Takahara H."/>
            <person name="Trail F."/>
            <person name="van der Does H.C."/>
            <person name="Voll L.M."/>
            <person name="Will I."/>
            <person name="Young S."/>
            <person name="Zeng Q."/>
            <person name="Zhang J."/>
            <person name="Zhou S."/>
            <person name="Dickman M.B."/>
            <person name="Schulze-Lefert P."/>
            <person name="Ver Loren van Themaat E."/>
            <person name="Ma L.-J."/>
            <person name="Vaillancourt L.J."/>
        </authorList>
    </citation>
    <scope>NUCLEOTIDE SEQUENCE [LARGE SCALE GENOMIC DNA]</scope>
    <source>
        <strain evidence="2">IMI 349063</strain>
    </source>
</reference>
<organism evidence="1 2">
    <name type="scientific">Colletotrichum higginsianum (strain IMI 349063)</name>
    <name type="common">Crucifer anthracnose fungus</name>
    <dbReference type="NCBI Taxonomy" id="759273"/>
    <lineage>
        <taxon>Eukaryota</taxon>
        <taxon>Fungi</taxon>
        <taxon>Dikarya</taxon>
        <taxon>Ascomycota</taxon>
        <taxon>Pezizomycotina</taxon>
        <taxon>Sordariomycetes</taxon>
        <taxon>Hypocreomycetidae</taxon>
        <taxon>Glomerellales</taxon>
        <taxon>Glomerellaceae</taxon>
        <taxon>Colletotrichum</taxon>
        <taxon>Colletotrichum destructivum species complex</taxon>
    </lineage>
</organism>
<dbReference type="HOGENOM" id="CLU_163490_0_0_1"/>
<accession>H1V825</accession>
<dbReference type="Proteomes" id="UP000007174">
    <property type="component" value="Unassembled WGS sequence"/>
</dbReference>
<dbReference type="AlphaFoldDB" id="H1V825"/>
<proteinExistence type="predicted"/>